<reference evidence="3 4" key="1">
    <citation type="submission" date="2024-06" db="EMBL/GenBank/DDBJ databases">
        <authorList>
            <person name="Kaempfer P."/>
            <person name="Viver T."/>
        </authorList>
    </citation>
    <scope>NUCLEOTIDE SEQUENCE [LARGE SCALE GENOMIC DNA]</scope>
    <source>
        <strain evidence="3 4">ST-64</strain>
    </source>
</reference>
<keyword evidence="1" id="KW-0520">NAD</keyword>
<keyword evidence="4" id="KW-1185">Reference proteome</keyword>
<proteinExistence type="predicted"/>
<feature type="region of interest" description="Disordered" evidence="2">
    <location>
        <begin position="250"/>
        <end position="274"/>
    </location>
</feature>
<dbReference type="InterPro" id="IPR036291">
    <property type="entry name" value="NAD(P)-bd_dom_sf"/>
</dbReference>
<evidence type="ECO:0000256" key="1">
    <source>
        <dbReference type="ARBA" id="ARBA00023027"/>
    </source>
</evidence>
<dbReference type="Proteomes" id="UP001629244">
    <property type="component" value="Unassembled WGS sequence"/>
</dbReference>
<dbReference type="EMBL" id="JBELQC010000001">
    <property type="protein sequence ID" value="MFL9840313.1"/>
    <property type="molecule type" value="Genomic_DNA"/>
</dbReference>
<evidence type="ECO:0000313" key="3">
    <source>
        <dbReference type="EMBL" id="MFL9840313.1"/>
    </source>
</evidence>
<evidence type="ECO:0000313" key="4">
    <source>
        <dbReference type="Proteomes" id="UP001629244"/>
    </source>
</evidence>
<feature type="compositionally biased region" description="Low complexity" evidence="2">
    <location>
        <begin position="254"/>
        <end position="274"/>
    </location>
</feature>
<dbReference type="Gene3D" id="3.40.50.720">
    <property type="entry name" value="NAD(P)-binding Rossmann-like Domain"/>
    <property type="match status" value="1"/>
</dbReference>
<dbReference type="RefSeq" id="WP_408077254.1">
    <property type="nucleotide sequence ID" value="NZ_JBELQC010000001.1"/>
</dbReference>
<evidence type="ECO:0000256" key="2">
    <source>
        <dbReference type="SAM" id="MobiDB-lite"/>
    </source>
</evidence>
<name>A0ABW8YJ96_9SPHN</name>
<accession>A0ABW8YJ96</accession>
<sequence length="274" mass="28794">MRLLIFGLGYSARRIAALLPGARIAATGSAGNLAFDDADRVRFEIAQATHILSSVPPGESDPVLAAYREALAASGAWIGYLSATGVYGDTGGAWVDENSPTGGGRRTARADADADWLALGARVFRLPGIYGPDRSSLDRIRDGRARRIDVPGQVFSRIHVDDLARGVVAGLDAPPGAYNLADDEPAPQSDVVAFGCRILGLPVPPLVAFEDAGLSPAARGFYSENRRVANGKAKRVLGWQPRYRDYRAGLRALSASTSPTPASAAPPAASSDQR</sequence>
<protein>
    <submittedName>
        <fullName evidence="3">NAD(P)-dependent oxidoreductase</fullName>
    </submittedName>
</protein>
<dbReference type="PANTHER" id="PTHR43574">
    <property type="entry name" value="EPIMERASE-RELATED"/>
    <property type="match status" value="1"/>
</dbReference>
<dbReference type="SUPFAM" id="SSF51735">
    <property type="entry name" value="NAD(P)-binding Rossmann-fold domains"/>
    <property type="match status" value="1"/>
</dbReference>
<organism evidence="3 4">
    <name type="scientific">Sphingomonas plantiphila</name>
    <dbReference type="NCBI Taxonomy" id="3163295"/>
    <lineage>
        <taxon>Bacteria</taxon>
        <taxon>Pseudomonadati</taxon>
        <taxon>Pseudomonadota</taxon>
        <taxon>Alphaproteobacteria</taxon>
        <taxon>Sphingomonadales</taxon>
        <taxon>Sphingomonadaceae</taxon>
        <taxon>Sphingomonas</taxon>
    </lineage>
</organism>
<comment type="caution">
    <text evidence="3">The sequence shown here is derived from an EMBL/GenBank/DDBJ whole genome shotgun (WGS) entry which is preliminary data.</text>
</comment>
<gene>
    <name evidence="3" type="ORF">ABS767_05000</name>
</gene>